<feature type="chain" id="PRO_5041921593" evidence="1">
    <location>
        <begin position="23"/>
        <end position="169"/>
    </location>
</feature>
<dbReference type="EMBL" id="CP054160">
    <property type="protein sequence ID" value="QKJ61527.1"/>
    <property type="molecule type" value="Genomic_DNA"/>
</dbReference>
<protein>
    <submittedName>
        <fullName evidence="2">Type 1 fimbrial protein</fullName>
    </submittedName>
</protein>
<dbReference type="InterPro" id="IPR050263">
    <property type="entry name" value="Bact_Fimbrial_Adh_Pro"/>
</dbReference>
<sequence>MRRIIALAPAALIAAMVGNVQAATQADVMLQGTIADTTCEVTANHGAATLNVGAYAKTQFTAAKKQVGSEPLFVTLKNCSPDANGALQVTGVVGTEKDVFLSDIGQAAGFMLTPEDSTTAVANGVSIPVTADKDGSLEYTFTAGMAVLNKEAVQPGSYHAPIKISYVSN</sequence>
<dbReference type="InterPro" id="IPR008966">
    <property type="entry name" value="Adhesion_dom_sf"/>
</dbReference>
<keyword evidence="1" id="KW-0732">Signal</keyword>
<proteinExistence type="predicted"/>
<reference evidence="3" key="1">
    <citation type="submission" date="2020-03" db="EMBL/GenBank/DDBJ databases">
        <title>Genome sequences of seven Enterobacteriaceae strains isolated from Canadian wastewater treatment facilities.</title>
        <authorList>
            <person name="Huang H."/>
            <person name="Chmara J.T."/>
            <person name="Duceppe M.-O."/>
        </authorList>
    </citation>
    <scope>NUCLEOTIDE SEQUENCE [LARGE SCALE GENOMIC DNA]</scope>
    <source>
        <strain evidence="3">Biosolid 3</strain>
    </source>
</reference>
<accession>A0AAE7JW43</accession>
<dbReference type="PANTHER" id="PTHR33420:SF27">
    <property type="entry name" value="PROTEIN FIMG"/>
    <property type="match status" value="1"/>
</dbReference>
<dbReference type="GO" id="GO:0009289">
    <property type="term" value="C:pilus"/>
    <property type="evidence" value="ECO:0007669"/>
    <property type="project" value="InterPro"/>
</dbReference>
<feature type="signal peptide" evidence="1">
    <location>
        <begin position="1"/>
        <end position="22"/>
    </location>
</feature>
<name>A0AAE7JW43_SERFO</name>
<dbReference type="GO" id="GO:0043709">
    <property type="term" value="P:cell adhesion involved in single-species biofilm formation"/>
    <property type="evidence" value="ECO:0007669"/>
    <property type="project" value="TreeGrafter"/>
</dbReference>
<dbReference type="SUPFAM" id="SSF49401">
    <property type="entry name" value="Bacterial adhesins"/>
    <property type="match status" value="1"/>
</dbReference>
<dbReference type="RefSeq" id="WP_173410229.1">
    <property type="nucleotide sequence ID" value="NZ_CP054160.3"/>
</dbReference>
<gene>
    <name evidence="2" type="ORF">G9399_20945</name>
</gene>
<evidence type="ECO:0000256" key="1">
    <source>
        <dbReference type="SAM" id="SignalP"/>
    </source>
</evidence>
<evidence type="ECO:0000313" key="3">
    <source>
        <dbReference type="Proteomes" id="UP000503464"/>
    </source>
</evidence>
<dbReference type="AlphaFoldDB" id="A0AAE7JW43"/>
<dbReference type="InterPro" id="IPR036937">
    <property type="entry name" value="Adhesion_dom_fimbrial_sf"/>
</dbReference>
<dbReference type="Gene3D" id="2.60.40.1090">
    <property type="entry name" value="Fimbrial-type adhesion domain"/>
    <property type="match status" value="1"/>
</dbReference>
<dbReference type="PANTHER" id="PTHR33420">
    <property type="entry name" value="FIMBRIAL SUBUNIT ELFA-RELATED"/>
    <property type="match status" value="1"/>
</dbReference>
<organism evidence="2 3">
    <name type="scientific">Serratia fonticola</name>
    <dbReference type="NCBI Taxonomy" id="47917"/>
    <lineage>
        <taxon>Bacteria</taxon>
        <taxon>Pseudomonadati</taxon>
        <taxon>Pseudomonadota</taxon>
        <taxon>Gammaproteobacteria</taxon>
        <taxon>Enterobacterales</taxon>
        <taxon>Yersiniaceae</taxon>
        <taxon>Serratia</taxon>
    </lineage>
</organism>
<dbReference type="Proteomes" id="UP000503464">
    <property type="component" value="Chromosome"/>
</dbReference>
<evidence type="ECO:0000313" key="2">
    <source>
        <dbReference type="EMBL" id="QKJ61527.1"/>
    </source>
</evidence>